<evidence type="ECO:0000313" key="4">
    <source>
        <dbReference type="Proteomes" id="UP001186944"/>
    </source>
</evidence>
<comment type="caution">
    <text evidence="3">The sequence shown here is derived from an EMBL/GenBank/DDBJ whole genome shotgun (WGS) entry which is preliminary data.</text>
</comment>
<feature type="compositionally biased region" description="Polar residues" evidence="2">
    <location>
        <begin position="481"/>
        <end position="493"/>
    </location>
</feature>
<evidence type="ECO:0000256" key="1">
    <source>
        <dbReference type="SAM" id="Coils"/>
    </source>
</evidence>
<reference evidence="3" key="1">
    <citation type="submission" date="2019-08" db="EMBL/GenBank/DDBJ databases">
        <title>The improved chromosome-level genome for the pearl oyster Pinctada fucata martensii using PacBio sequencing and Hi-C.</title>
        <authorList>
            <person name="Zheng Z."/>
        </authorList>
    </citation>
    <scope>NUCLEOTIDE SEQUENCE</scope>
    <source>
        <strain evidence="3">ZZ-2019</strain>
        <tissue evidence="3">Adductor muscle</tissue>
    </source>
</reference>
<name>A0AA88XZT0_PINIB</name>
<dbReference type="SUPFAM" id="SSF47986">
    <property type="entry name" value="DEATH domain"/>
    <property type="match status" value="1"/>
</dbReference>
<protein>
    <submittedName>
        <fullName evidence="3">Uncharacterized protein</fullName>
    </submittedName>
</protein>
<accession>A0AA88XZT0</accession>
<evidence type="ECO:0000256" key="2">
    <source>
        <dbReference type="SAM" id="MobiDB-lite"/>
    </source>
</evidence>
<dbReference type="AlphaFoldDB" id="A0AA88XZT0"/>
<dbReference type="EMBL" id="VSWD01000008">
    <property type="protein sequence ID" value="KAK3095647.1"/>
    <property type="molecule type" value="Genomic_DNA"/>
</dbReference>
<gene>
    <name evidence="3" type="ORF">FSP39_017127</name>
</gene>
<keyword evidence="4" id="KW-1185">Reference proteome</keyword>
<proteinExistence type="predicted"/>
<dbReference type="Gene3D" id="1.10.533.10">
    <property type="entry name" value="Death Domain, Fas"/>
    <property type="match status" value="1"/>
</dbReference>
<keyword evidence="1" id="KW-0175">Coiled coil</keyword>
<sequence>MDDNQRKVISVHRNFLMNNIIWTDSMEQKLRSEGLITDSTSREIKLAQGNSAKIGLLLDGLALRQVMKAYGKWCDVLQACGHAFIADFLRDAEHAPEKFDTKEVYQKLHFLERLKDNEKLELERFFVNKFRDESLKRVWRDDVRDKEKAVESKRQLIEMYSDHKDETKKWMMTKDDMNQKLQESREEILSLKATISGLKHKLAETEDKQKVAFDAQLKYTQANENQYHRMKERLKVTEDLMTDIQDKICAAIKSRPRKARNPKEEVILEQNKYAFAMEDLDRLLEKHDELKDIGHKYFDLCDQRDYILAHMGYETGTQDAISLLDAYKDFAVKSEETMSEMREKLEMYGDMVETHKKQIEANEKKKNAFQMGAGVWQAAILNVMRNQLQDTKKELRMKESRLQMTEQENRKMKASMRELEAEIGKLRRSKSVQRQSRELLTVDLLPSNASDRSTSSVDDLSDRDDGRRNKAPMLPPLHLQPQVSYSNPSNTSPRKPAKTRQLGFVQNRYFDLPEGLSTAPVKLENRHKNHQGVPGLGDLKAMNARSKFEKSLNPAKVQF</sequence>
<feature type="region of interest" description="Disordered" evidence="2">
    <location>
        <begin position="426"/>
        <end position="499"/>
    </location>
</feature>
<feature type="coiled-coil region" evidence="1">
    <location>
        <begin position="174"/>
        <end position="208"/>
    </location>
</feature>
<feature type="compositionally biased region" description="Polar residues" evidence="2">
    <location>
        <begin position="447"/>
        <end position="458"/>
    </location>
</feature>
<dbReference type="Proteomes" id="UP001186944">
    <property type="component" value="Unassembled WGS sequence"/>
</dbReference>
<dbReference type="InterPro" id="IPR011029">
    <property type="entry name" value="DEATH-like_dom_sf"/>
</dbReference>
<organism evidence="3 4">
    <name type="scientific">Pinctada imbricata</name>
    <name type="common">Atlantic pearl-oyster</name>
    <name type="synonym">Pinctada martensii</name>
    <dbReference type="NCBI Taxonomy" id="66713"/>
    <lineage>
        <taxon>Eukaryota</taxon>
        <taxon>Metazoa</taxon>
        <taxon>Spiralia</taxon>
        <taxon>Lophotrochozoa</taxon>
        <taxon>Mollusca</taxon>
        <taxon>Bivalvia</taxon>
        <taxon>Autobranchia</taxon>
        <taxon>Pteriomorphia</taxon>
        <taxon>Pterioida</taxon>
        <taxon>Pterioidea</taxon>
        <taxon>Pteriidae</taxon>
        <taxon>Pinctada</taxon>
    </lineage>
</organism>
<evidence type="ECO:0000313" key="3">
    <source>
        <dbReference type="EMBL" id="KAK3095647.1"/>
    </source>
</evidence>